<comment type="similarity">
    <text evidence="2 6">Belongs to the NIP7 family.</text>
</comment>
<dbReference type="GO" id="GO:0042255">
    <property type="term" value="P:ribosome assembly"/>
    <property type="evidence" value="ECO:0007669"/>
    <property type="project" value="InterPro"/>
</dbReference>
<dbReference type="CDD" id="cd21151">
    <property type="entry name" value="PUA_Nip7-like"/>
    <property type="match status" value="1"/>
</dbReference>
<evidence type="ECO:0000313" key="9">
    <source>
        <dbReference type="Proteomes" id="UP000717585"/>
    </source>
</evidence>
<comment type="subunit">
    <text evidence="6">Interacts with pre-ribosome complex.</text>
</comment>
<keyword evidence="5 6" id="KW-0539">Nucleus</keyword>
<evidence type="ECO:0000256" key="3">
    <source>
        <dbReference type="ARBA" id="ARBA00022517"/>
    </source>
</evidence>
<dbReference type="InterPro" id="IPR002478">
    <property type="entry name" value="PUA"/>
</dbReference>
<comment type="function">
    <text evidence="6">Required for proper 27S pre-rRNA processing and 60S ribosome subunit assembly.</text>
</comment>
<evidence type="ECO:0000256" key="5">
    <source>
        <dbReference type="ARBA" id="ARBA00023242"/>
    </source>
</evidence>
<reference evidence="8" key="1">
    <citation type="submission" date="2021-05" db="EMBL/GenBank/DDBJ databases">
        <title>A free-living protist that lacks canonical eukaryotic 1 DNA replication and segregation systems.</title>
        <authorList>
            <person name="Salas-Leiva D.E."/>
            <person name="Tromer E.C."/>
            <person name="Curtis B.A."/>
            <person name="Jerlstrom-Hultqvist J."/>
            <person name="Kolisko M."/>
            <person name="Yi Z."/>
            <person name="Salas-Leiva J.S."/>
            <person name="Gallot-Lavallee L."/>
            <person name="Kops G.J.P.L."/>
            <person name="Archibald J.M."/>
            <person name="Simpson A.G.B."/>
            <person name="Roger A.J."/>
        </authorList>
    </citation>
    <scope>NUCLEOTIDE SEQUENCE</scope>
    <source>
        <strain evidence="8">BICM</strain>
    </source>
</reference>
<dbReference type="EMBL" id="JAHDYR010000025">
    <property type="protein sequence ID" value="KAG9393194.1"/>
    <property type="molecule type" value="Genomic_DNA"/>
</dbReference>
<evidence type="ECO:0000256" key="2">
    <source>
        <dbReference type="ARBA" id="ARBA00009895"/>
    </source>
</evidence>
<dbReference type="SMART" id="SM00359">
    <property type="entry name" value="PUA"/>
    <property type="match status" value="1"/>
</dbReference>
<dbReference type="Proteomes" id="UP000717585">
    <property type="component" value="Unassembled WGS sequence"/>
</dbReference>
<dbReference type="CDD" id="cd21146">
    <property type="entry name" value="Nip7_N_euk"/>
    <property type="match status" value="1"/>
</dbReference>
<evidence type="ECO:0000313" key="8">
    <source>
        <dbReference type="EMBL" id="KAG9393194.1"/>
    </source>
</evidence>
<dbReference type="InterPro" id="IPR005155">
    <property type="entry name" value="UPF0113_PUA"/>
</dbReference>
<accession>A0A8J6B533</accession>
<dbReference type="InterPro" id="IPR016686">
    <property type="entry name" value="Ribosomal_synth_fac_NIP7"/>
</dbReference>
<keyword evidence="3 6" id="KW-0690">Ribosome biogenesis</keyword>
<comment type="subcellular location">
    <subcellularLocation>
        <location evidence="1">Nucleus</location>
        <location evidence="1">Nucleolus</location>
    </subcellularLocation>
</comment>
<dbReference type="GO" id="GO:0005730">
    <property type="term" value="C:nucleolus"/>
    <property type="evidence" value="ECO:0007669"/>
    <property type="project" value="UniProtKB-SubCell"/>
</dbReference>
<dbReference type="Pfam" id="PF03657">
    <property type="entry name" value="UPF0113"/>
    <property type="match status" value="1"/>
</dbReference>
<sequence>MPTSGLVVCLPIMRPLDKEETEKVFAKLINFIGDNVHALLERKDDPHVFRLHKDRVFYVSELVLAHASPFQRKDLKSFGTCLGKMTHSGKFHLHITALPILAQYAKYKVWVNESSALSFVYKNHVLKSGLVLMTENVPAHQGVVVYAKKESENDVPIGFGILARATYECQACEPGDIVVFHQADVGEYLRDEENLV</sequence>
<dbReference type="InterPro" id="IPR055359">
    <property type="entry name" value="Nip7_N_euk"/>
</dbReference>
<dbReference type="PIRSF" id="PIRSF017190">
    <property type="entry name" value="Rbsml_synth_fac_NIP7"/>
    <property type="match status" value="1"/>
</dbReference>
<dbReference type="InterPro" id="IPR015947">
    <property type="entry name" value="PUA-like_sf"/>
</dbReference>
<evidence type="ECO:0000256" key="1">
    <source>
        <dbReference type="ARBA" id="ARBA00004604"/>
    </source>
</evidence>
<dbReference type="GO" id="GO:0003723">
    <property type="term" value="F:RNA binding"/>
    <property type="evidence" value="ECO:0007669"/>
    <property type="project" value="UniProtKB-KW"/>
</dbReference>
<comment type="caution">
    <text evidence="8">The sequence shown here is derived from an EMBL/GenBank/DDBJ whole genome shotgun (WGS) entry which is preliminary data.</text>
</comment>
<dbReference type="AlphaFoldDB" id="A0A8J6B533"/>
<proteinExistence type="inferred from homology"/>
<dbReference type="FunFam" id="3.10.450.220:FF:000001">
    <property type="entry name" value="60S ribosome subunit biogenesis protein NIP7 homolog"/>
    <property type="match status" value="1"/>
</dbReference>
<evidence type="ECO:0000256" key="4">
    <source>
        <dbReference type="ARBA" id="ARBA00022884"/>
    </source>
</evidence>
<dbReference type="Gene3D" id="2.30.130.10">
    <property type="entry name" value="PUA domain"/>
    <property type="match status" value="1"/>
</dbReference>
<protein>
    <recommendedName>
        <fullName evidence="6">60S ribosome subunit biogenesis protein NIP7 homolog</fullName>
    </recommendedName>
</protein>
<organism evidence="8 9">
    <name type="scientific">Carpediemonas membranifera</name>
    <dbReference type="NCBI Taxonomy" id="201153"/>
    <lineage>
        <taxon>Eukaryota</taxon>
        <taxon>Metamonada</taxon>
        <taxon>Carpediemonas-like organisms</taxon>
        <taxon>Carpediemonas</taxon>
    </lineage>
</organism>
<dbReference type="Gene3D" id="3.10.450.220">
    <property type="match status" value="1"/>
</dbReference>
<evidence type="ECO:0000256" key="6">
    <source>
        <dbReference type="PIRNR" id="PIRNR017190"/>
    </source>
</evidence>
<dbReference type="PROSITE" id="PS50890">
    <property type="entry name" value="PUA"/>
    <property type="match status" value="1"/>
</dbReference>
<feature type="domain" description="PUA" evidence="7">
    <location>
        <begin position="107"/>
        <end position="186"/>
    </location>
</feature>
<dbReference type="SUPFAM" id="SSF88802">
    <property type="entry name" value="Pre-PUA domain"/>
    <property type="match status" value="1"/>
</dbReference>
<keyword evidence="9" id="KW-1185">Reference proteome</keyword>
<dbReference type="InterPro" id="IPR036974">
    <property type="entry name" value="PUA_sf"/>
</dbReference>
<dbReference type="FunFam" id="2.30.130.10:FF:000002">
    <property type="entry name" value="60S ribosome subunit biogenesis protein NIP7 homolog"/>
    <property type="match status" value="1"/>
</dbReference>
<gene>
    <name evidence="8" type="ORF">J8273_3325</name>
</gene>
<name>A0A8J6B533_9EUKA</name>
<evidence type="ECO:0000259" key="7">
    <source>
        <dbReference type="SMART" id="SM00359"/>
    </source>
</evidence>
<dbReference type="OrthoDB" id="27490at2759"/>
<dbReference type="InterPro" id="IPR040598">
    <property type="entry name" value="NIP7_N"/>
</dbReference>
<keyword evidence="4 6" id="KW-0694">RNA-binding</keyword>
<dbReference type="SUPFAM" id="SSF88697">
    <property type="entry name" value="PUA domain-like"/>
    <property type="match status" value="1"/>
</dbReference>
<dbReference type="Pfam" id="PF17833">
    <property type="entry name" value="pre-PUA_NIP7"/>
    <property type="match status" value="1"/>
</dbReference>